<accession>G4RDE7</accession>
<sequence>MVTFPAGMSEQERAFAARQHALRERLRWLDPRSRRARKLQKELADITRAELRRETAPQPSAPKEAKQQWWQE</sequence>
<name>G4RDE7_PELHB</name>
<dbReference type="HOGENOM" id="CLU_2718743_0_0_5"/>
<keyword evidence="3" id="KW-1185">Reference proteome</keyword>
<evidence type="ECO:0000256" key="1">
    <source>
        <dbReference type="SAM" id="MobiDB-lite"/>
    </source>
</evidence>
<organism evidence="2 3">
    <name type="scientific">Pelagibacterium halotolerans (strain DSM 22347 / JCM 15775 / CGMCC 1.7692 / B2)</name>
    <dbReference type="NCBI Taxonomy" id="1082931"/>
    <lineage>
        <taxon>Bacteria</taxon>
        <taxon>Pseudomonadati</taxon>
        <taxon>Pseudomonadota</taxon>
        <taxon>Alphaproteobacteria</taxon>
        <taxon>Hyphomicrobiales</taxon>
        <taxon>Devosiaceae</taxon>
        <taxon>Pelagibacterium</taxon>
    </lineage>
</organism>
<dbReference type="KEGG" id="phl:KKY_734"/>
<dbReference type="STRING" id="1082931.KKY_734"/>
<evidence type="ECO:0000313" key="2">
    <source>
        <dbReference type="EMBL" id="AEQ50773.1"/>
    </source>
</evidence>
<protein>
    <submittedName>
        <fullName evidence="2">Uncharacterized protein</fullName>
    </submittedName>
</protein>
<dbReference type="EMBL" id="CP003075">
    <property type="protein sequence ID" value="AEQ50773.1"/>
    <property type="molecule type" value="Genomic_DNA"/>
</dbReference>
<proteinExistence type="predicted"/>
<feature type="region of interest" description="Disordered" evidence="1">
    <location>
        <begin position="49"/>
        <end position="72"/>
    </location>
</feature>
<gene>
    <name evidence="2" type="ordered locus">KKY_734</name>
</gene>
<evidence type="ECO:0000313" key="3">
    <source>
        <dbReference type="Proteomes" id="UP000008850"/>
    </source>
</evidence>
<dbReference type="Proteomes" id="UP000008850">
    <property type="component" value="Chromosome"/>
</dbReference>
<dbReference type="AlphaFoldDB" id="G4RDE7"/>
<reference evidence="2 3" key="1">
    <citation type="journal article" date="2012" name="J. Bacteriol.">
        <title>Complete genome sequence of Pelagibacterium halotolerans B2T.</title>
        <authorList>
            <person name="Huo Y.Y."/>
            <person name="Cheng H."/>
            <person name="Han X.F."/>
            <person name="Jiang X.W."/>
            <person name="Sun C."/>
            <person name="Zhang X.Q."/>
            <person name="Zhu X.F."/>
            <person name="Liu Y.F."/>
            <person name="Li P.F."/>
            <person name="Ni P.X."/>
            <person name="Wu M."/>
        </authorList>
    </citation>
    <scope>NUCLEOTIDE SEQUENCE [LARGE SCALE GENOMIC DNA]</scope>
    <source>
        <strain evidence="3">DSM 22347 / JCM 15775 / CGMCC 1.7692 / B2</strain>
    </source>
</reference>